<keyword evidence="14" id="KW-1185">Reference proteome</keyword>
<evidence type="ECO:0000259" key="12">
    <source>
        <dbReference type="PROSITE" id="PS50929"/>
    </source>
</evidence>
<dbReference type="SUPFAM" id="SSF90123">
    <property type="entry name" value="ABC transporter transmembrane region"/>
    <property type="match status" value="1"/>
</dbReference>
<dbReference type="PANTHER" id="PTHR24223:SF443">
    <property type="entry name" value="MULTIDRUG-RESISTANCE LIKE PROTEIN 1, ISOFORM I"/>
    <property type="match status" value="1"/>
</dbReference>
<keyword evidence="2" id="KW-0813">Transport</keyword>
<dbReference type="PANTHER" id="PTHR24223">
    <property type="entry name" value="ATP-BINDING CASSETTE SUB-FAMILY C"/>
    <property type="match status" value="1"/>
</dbReference>
<dbReference type="Gene3D" id="3.40.50.300">
    <property type="entry name" value="P-loop containing nucleotide triphosphate hydrolases"/>
    <property type="match status" value="1"/>
</dbReference>
<dbReference type="FunFam" id="3.40.50.300:FF:000997">
    <property type="entry name" value="Multidrug resistance-associated protein 1"/>
    <property type="match status" value="1"/>
</dbReference>
<dbReference type="EMBL" id="NCKW01003761">
    <property type="protein sequence ID" value="POM75556.1"/>
    <property type="molecule type" value="Genomic_DNA"/>
</dbReference>
<feature type="compositionally biased region" description="Acidic residues" evidence="9">
    <location>
        <begin position="623"/>
        <end position="634"/>
    </location>
</feature>
<evidence type="ECO:0000256" key="2">
    <source>
        <dbReference type="ARBA" id="ARBA00022448"/>
    </source>
</evidence>
<evidence type="ECO:0000259" key="11">
    <source>
        <dbReference type="PROSITE" id="PS50893"/>
    </source>
</evidence>
<dbReference type="OrthoDB" id="6500128at2759"/>
<dbReference type="InterPro" id="IPR027417">
    <property type="entry name" value="P-loop_NTPase"/>
</dbReference>
<keyword evidence="5" id="KW-0547">Nucleotide-binding</keyword>
<feature type="transmembrane region" description="Helical" evidence="10">
    <location>
        <begin position="49"/>
        <end position="70"/>
    </location>
</feature>
<dbReference type="InterPro" id="IPR003593">
    <property type="entry name" value="AAA+_ATPase"/>
</dbReference>
<feature type="domain" description="ABC transmembrane type-1" evidence="12">
    <location>
        <begin position="54"/>
        <end position="339"/>
    </location>
</feature>
<evidence type="ECO:0000256" key="9">
    <source>
        <dbReference type="SAM" id="MobiDB-lite"/>
    </source>
</evidence>
<dbReference type="SUPFAM" id="SSF52540">
    <property type="entry name" value="P-loop containing nucleoside triphosphate hydrolases"/>
    <property type="match status" value="1"/>
</dbReference>
<dbReference type="GO" id="GO:0005524">
    <property type="term" value="F:ATP binding"/>
    <property type="evidence" value="ECO:0007669"/>
    <property type="project" value="UniProtKB-KW"/>
</dbReference>
<name>A0A2P4YCM0_9STRA</name>
<dbReference type="InterPro" id="IPR011527">
    <property type="entry name" value="ABC1_TM_dom"/>
</dbReference>
<dbReference type="InterPro" id="IPR036640">
    <property type="entry name" value="ABC1_TM_sf"/>
</dbReference>
<keyword evidence="6" id="KW-0067">ATP-binding</keyword>
<dbReference type="GO" id="GO:0005774">
    <property type="term" value="C:vacuolar membrane"/>
    <property type="evidence" value="ECO:0007669"/>
    <property type="project" value="UniProtKB-SubCell"/>
</dbReference>
<feature type="compositionally biased region" description="Basic and acidic residues" evidence="9">
    <location>
        <begin position="661"/>
        <end position="675"/>
    </location>
</feature>
<dbReference type="GO" id="GO:0016887">
    <property type="term" value="F:ATP hydrolysis activity"/>
    <property type="evidence" value="ECO:0007669"/>
    <property type="project" value="InterPro"/>
</dbReference>
<evidence type="ECO:0000256" key="1">
    <source>
        <dbReference type="ARBA" id="ARBA00004128"/>
    </source>
</evidence>
<organism evidence="13 14">
    <name type="scientific">Phytophthora palmivora</name>
    <dbReference type="NCBI Taxonomy" id="4796"/>
    <lineage>
        <taxon>Eukaryota</taxon>
        <taxon>Sar</taxon>
        <taxon>Stramenopiles</taxon>
        <taxon>Oomycota</taxon>
        <taxon>Peronosporomycetes</taxon>
        <taxon>Peronosporales</taxon>
        <taxon>Peronosporaceae</taxon>
        <taxon>Phytophthora</taxon>
    </lineage>
</organism>
<evidence type="ECO:0000256" key="7">
    <source>
        <dbReference type="ARBA" id="ARBA00022989"/>
    </source>
</evidence>
<comment type="subcellular location">
    <subcellularLocation>
        <location evidence="1">Vacuole membrane</location>
        <topology evidence="1">Multi-pass membrane protein</topology>
    </subcellularLocation>
</comment>
<sequence>MEHAHKQQLHANDVWPLRTAIQADTIVQRFKTPLKQHKNSLPKAFVQVFWFQFLLTGMTMLLSMMCNLVGPVALNRVVTALSDTYGEEETIMVTPAFWVGLVFAAQVVQALADCYTGLQNEVTAIQCICLLKTLLYRKMMKLSASSRKKKSTGELTNMYTADCEVLVRTALAVHQMWLIPLQIVVVSFLLIQVLSIAAFAGIAVIVLMLGLNQLVSKKMYSLQREVRREKDKRMKKLTEAFKAVSIVKLNAWEEPITARISAAREAELHSLLKTRIMTSLSIVLLWGMPVFVCIAAFGTFSVVLHRDLTPTIVFTSLALFLLIQAPLRSITSIVSMAIQCTVALERISSFLRMAELKECNVISVDDPLAGRFIANDVIVAVQDGEFAWEKDGSFVLTNVNLEVKIGEFLVIQGTVGCGKSSLCSALLGEMEKRKGTVFVGGSVAYCSQQAWIQNMSVKDNILFGHPFERKKYKKILDACALKSDLQSLPTGDLTEIGERGVNLSGGQQARIALARACYSNASVYILDSPLSAVDAIVQNEIYQKCLLGLLRNKTIILVTHNPEIISSKYVTRVVTLDEVGTVVETYCADIHSDYEPLVSPMADTLSAFSDSETTTRFSTGDDTGPEDVDRDLTDESALTPPARNSLKSLSKVSLNFSDTSDSERGTLIQDEKRPDGRVSRHVFEAYYHAVDQ</sequence>
<feature type="region of interest" description="Disordered" evidence="9">
    <location>
        <begin position="656"/>
        <end position="675"/>
    </location>
</feature>
<dbReference type="Pfam" id="PF00005">
    <property type="entry name" value="ABC_tran"/>
    <property type="match status" value="1"/>
</dbReference>
<accession>A0A2P4YCM0</accession>
<feature type="region of interest" description="Disordered" evidence="9">
    <location>
        <begin position="610"/>
        <end position="643"/>
    </location>
</feature>
<dbReference type="InterPro" id="IPR050173">
    <property type="entry name" value="ABC_transporter_C-like"/>
</dbReference>
<evidence type="ECO:0000256" key="3">
    <source>
        <dbReference type="ARBA" id="ARBA00022692"/>
    </source>
</evidence>
<evidence type="ECO:0000256" key="6">
    <source>
        <dbReference type="ARBA" id="ARBA00022840"/>
    </source>
</evidence>
<feature type="compositionally biased region" description="Polar residues" evidence="9">
    <location>
        <begin position="610"/>
        <end position="621"/>
    </location>
</feature>
<dbReference type="InterPro" id="IPR044746">
    <property type="entry name" value="ABCC_6TM_D1"/>
</dbReference>
<dbReference type="CDD" id="cd03250">
    <property type="entry name" value="ABCC_MRP_domain1"/>
    <property type="match status" value="1"/>
</dbReference>
<protein>
    <submittedName>
        <fullName evidence="13">ABC transporter</fullName>
    </submittedName>
</protein>
<feature type="transmembrane region" description="Helical" evidence="10">
    <location>
        <begin position="280"/>
        <end position="302"/>
    </location>
</feature>
<evidence type="ECO:0000256" key="8">
    <source>
        <dbReference type="ARBA" id="ARBA00023136"/>
    </source>
</evidence>
<dbReference type="GO" id="GO:0140359">
    <property type="term" value="F:ABC-type transporter activity"/>
    <property type="evidence" value="ECO:0007669"/>
    <property type="project" value="InterPro"/>
</dbReference>
<feature type="transmembrane region" description="Helical" evidence="10">
    <location>
        <begin position="183"/>
        <end position="211"/>
    </location>
</feature>
<keyword evidence="8 10" id="KW-0472">Membrane</keyword>
<evidence type="ECO:0000313" key="14">
    <source>
        <dbReference type="Proteomes" id="UP000237271"/>
    </source>
</evidence>
<dbReference type="Proteomes" id="UP000237271">
    <property type="component" value="Unassembled WGS sequence"/>
</dbReference>
<evidence type="ECO:0000313" key="13">
    <source>
        <dbReference type="EMBL" id="POM75556.1"/>
    </source>
</evidence>
<dbReference type="FunFam" id="1.20.1560.10:FF:000362">
    <property type="entry name" value="Uncharacterized protein"/>
    <property type="match status" value="1"/>
</dbReference>
<evidence type="ECO:0000256" key="4">
    <source>
        <dbReference type="ARBA" id="ARBA00022737"/>
    </source>
</evidence>
<keyword evidence="3 10" id="KW-0812">Transmembrane</keyword>
<dbReference type="PROSITE" id="PS50929">
    <property type="entry name" value="ABC_TM1F"/>
    <property type="match status" value="1"/>
</dbReference>
<comment type="caution">
    <text evidence="13">The sequence shown here is derived from an EMBL/GenBank/DDBJ whole genome shotgun (WGS) entry which is preliminary data.</text>
</comment>
<proteinExistence type="predicted"/>
<feature type="domain" description="ABC transporter" evidence="11">
    <location>
        <begin position="379"/>
        <end position="603"/>
    </location>
</feature>
<dbReference type="CDD" id="cd18579">
    <property type="entry name" value="ABC_6TM_ABCC_D1"/>
    <property type="match status" value="1"/>
</dbReference>
<reference evidence="13 14" key="1">
    <citation type="journal article" date="2017" name="Genome Biol. Evol.">
        <title>Phytophthora megakarya and P. palmivora, closely related causal agents of cacao black pod rot, underwent increases in genome sizes and gene numbers by different mechanisms.</title>
        <authorList>
            <person name="Ali S.S."/>
            <person name="Shao J."/>
            <person name="Lary D.J."/>
            <person name="Kronmiller B."/>
            <person name="Shen D."/>
            <person name="Strem M.D."/>
            <person name="Amoako-Attah I."/>
            <person name="Akrofi A.Y."/>
            <person name="Begoude B.A."/>
            <person name="Ten Hoopen G.M."/>
            <person name="Coulibaly K."/>
            <person name="Kebe B.I."/>
            <person name="Melnick R.L."/>
            <person name="Guiltinan M.J."/>
            <person name="Tyler B.M."/>
            <person name="Meinhardt L.W."/>
            <person name="Bailey B.A."/>
        </authorList>
    </citation>
    <scope>NUCLEOTIDE SEQUENCE [LARGE SCALE GENOMIC DNA]</scope>
    <source>
        <strain evidence="14">sbr112.9</strain>
    </source>
</reference>
<dbReference type="AlphaFoldDB" id="A0A2P4YCM0"/>
<keyword evidence="4" id="KW-0677">Repeat</keyword>
<dbReference type="PROSITE" id="PS50893">
    <property type="entry name" value="ABC_TRANSPORTER_2"/>
    <property type="match status" value="1"/>
</dbReference>
<gene>
    <name evidence="13" type="ORF">PHPALM_7330</name>
</gene>
<dbReference type="Pfam" id="PF00664">
    <property type="entry name" value="ABC_membrane"/>
    <property type="match status" value="1"/>
</dbReference>
<keyword evidence="7 10" id="KW-1133">Transmembrane helix</keyword>
<evidence type="ECO:0000256" key="5">
    <source>
        <dbReference type="ARBA" id="ARBA00022741"/>
    </source>
</evidence>
<feature type="transmembrane region" description="Helical" evidence="10">
    <location>
        <begin position="91"/>
        <end position="112"/>
    </location>
</feature>
<dbReference type="SMART" id="SM00382">
    <property type="entry name" value="AAA"/>
    <property type="match status" value="1"/>
</dbReference>
<dbReference type="InterPro" id="IPR003439">
    <property type="entry name" value="ABC_transporter-like_ATP-bd"/>
</dbReference>
<dbReference type="Gene3D" id="1.20.1560.10">
    <property type="entry name" value="ABC transporter type 1, transmembrane domain"/>
    <property type="match status" value="1"/>
</dbReference>
<evidence type="ECO:0000256" key="10">
    <source>
        <dbReference type="SAM" id="Phobius"/>
    </source>
</evidence>